<protein>
    <recommendedName>
        <fullName evidence="2">SWIM-type domain-containing protein</fullName>
    </recommendedName>
</protein>
<proteinExistence type="predicted"/>
<keyword evidence="1" id="KW-0862">Zinc</keyword>
<keyword evidence="1" id="KW-0479">Metal-binding</keyword>
<keyword evidence="4" id="KW-1185">Reference proteome</keyword>
<feature type="domain" description="SWIM-type" evidence="2">
    <location>
        <begin position="49"/>
        <end position="87"/>
    </location>
</feature>
<dbReference type="PROSITE" id="PS50966">
    <property type="entry name" value="ZF_SWIM"/>
    <property type="match status" value="1"/>
</dbReference>
<evidence type="ECO:0000313" key="4">
    <source>
        <dbReference type="Proteomes" id="UP000319894"/>
    </source>
</evidence>
<comment type="caution">
    <text evidence="3">The sequence shown here is derived from an EMBL/GenBank/DDBJ whole genome shotgun (WGS) entry which is preliminary data.</text>
</comment>
<keyword evidence="1" id="KW-0863">Zinc-finger</keyword>
<reference evidence="3 4" key="1">
    <citation type="submission" date="2018-06" db="EMBL/GenBank/DDBJ databases">
        <title>Natronomonas sp. F16-60 a new haloarchaeon isolated from a solar saltern of Isla Cristina, Huelva, Spain.</title>
        <authorList>
            <person name="Duran-Viseras A."/>
            <person name="Sanchez-Porro C."/>
            <person name="Ventosa A."/>
        </authorList>
    </citation>
    <scope>NUCLEOTIDE SEQUENCE [LARGE SCALE GENOMIC DNA]</scope>
    <source>
        <strain evidence="3 4">F16-60</strain>
    </source>
</reference>
<dbReference type="GO" id="GO:0008270">
    <property type="term" value="F:zinc ion binding"/>
    <property type="evidence" value="ECO:0007669"/>
    <property type="project" value="UniProtKB-KW"/>
</dbReference>
<name>A0A554NBS4_9EURY</name>
<dbReference type="EMBL" id="QMDX01000003">
    <property type="protein sequence ID" value="TSD14837.1"/>
    <property type="molecule type" value="Genomic_DNA"/>
</dbReference>
<organism evidence="3 4">
    <name type="scientific">Haloglomus irregulare</name>
    <dbReference type="NCBI Taxonomy" id="2234134"/>
    <lineage>
        <taxon>Archaea</taxon>
        <taxon>Methanobacteriati</taxon>
        <taxon>Methanobacteriota</taxon>
        <taxon>Stenosarchaea group</taxon>
        <taxon>Halobacteria</taxon>
        <taxon>Halobacteriales</taxon>
        <taxon>Natronomonadaceae</taxon>
        <taxon>Haloglomus</taxon>
    </lineage>
</organism>
<evidence type="ECO:0000313" key="3">
    <source>
        <dbReference type="EMBL" id="TSD14837.1"/>
    </source>
</evidence>
<evidence type="ECO:0000256" key="1">
    <source>
        <dbReference type="PROSITE-ProRule" id="PRU00325"/>
    </source>
</evidence>
<dbReference type="InterPro" id="IPR007527">
    <property type="entry name" value="Znf_SWIM"/>
</dbReference>
<dbReference type="AlphaFoldDB" id="A0A554NBS4"/>
<gene>
    <name evidence="3" type="ORF">DP107_07710</name>
</gene>
<evidence type="ECO:0000259" key="2">
    <source>
        <dbReference type="PROSITE" id="PS50966"/>
    </source>
</evidence>
<accession>A0A554NBS4</accession>
<dbReference type="InParanoid" id="A0A554NBS4"/>
<sequence length="161" mass="18571">MVGVSLLDFDAEAEARSTSWERADPDRALIERRSWNEWSVLLPDGEKAHICRLERDHGAYVGACDCPGYEHHDGPCAHLCTLRKAEFGHDRDVEGRRVRVLDADEERAQGAVERIRADGGRRRWGRTTRATRVRRTPELFRYVLDMYSMVGHMHRTLVLTE</sequence>
<dbReference type="Proteomes" id="UP000319894">
    <property type="component" value="Unassembled WGS sequence"/>
</dbReference>